<dbReference type="GO" id="GO:0055085">
    <property type="term" value="P:transmembrane transport"/>
    <property type="evidence" value="ECO:0007669"/>
    <property type="project" value="InterPro"/>
</dbReference>
<feature type="transmembrane region" description="Helical" evidence="5">
    <location>
        <begin position="132"/>
        <end position="154"/>
    </location>
</feature>
<keyword evidence="4 5" id="KW-0472">Membrane</keyword>
<feature type="transmembrane region" description="Helical" evidence="5">
    <location>
        <begin position="210"/>
        <end position="228"/>
    </location>
</feature>
<feature type="transmembrane region" description="Helical" evidence="5">
    <location>
        <begin position="79"/>
        <end position="96"/>
    </location>
</feature>
<keyword evidence="2 5" id="KW-0812">Transmembrane</keyword>
<dbReference type="EMBL" id="JAEUGD010000053">
    <property type="protein sequence ID" value="MBL6447740.1"/>
    <property type="molecule type" value="Genomic_DNA"/>
</dbReference>
<proteinExistence type="predicted"/>
<comment type="caution">
    <text evidence="7">The sequence shown here is derived from an EMBL/GenBank/DDBJ whole genome shotgun (WGS) entry which is preliminary data.</text>
</comment>
<feature type="transmembrane region" description="Helical" evidence="5">
    <location>
        <begin position="180"/>
        <end position="198"/>
    </location>
</feature>
<dbReference type="InterPro" id="IPR011547">
    <property type="entry name" value="SLC26A/SulP_dom"/>
</dbReference>
<feature type="transmembrane region" description="Helical" evidence="5">
    <location>
        <begin position="344"/>
        <end position="373"/>
    </location>
</feature>
<organism evidence="7 8">
    <name type="scientific">Fulvivirga marina</name>
    <dbReference type="NCBI Taxonomy" id="2494733"/>
    <lineage>
        <taxon>Bacteria</taxon>
        <taxon>Pseudomonadati</taxon>
        <taxon>Bacteroidota</taxon>
        <taxon>Cytophagia</taxon>
        <taxon>Cytophagales</taxon>
        <taxon>Fulvivirgaceae</taxon>
        <taxon>Fulvivirga</taxon>
    </lineage>
</organism>
<dbReference type="GO" id="GO:0016020">
    <property type="term" value="C:membrane"/>
    <property type="evidence" value="ECO:0007669"/>
    <property type="project" value="UniProtKB-SubCell"/>
</dbReference>
<feature type="transmembrane region" description="Helical" evidence="5">
    <location>
        <begin position="253"/>
        <end position="271"/>
    </location>
</feature>
<evidence type="ECO:0000256" key="4">
    <source>
        <dbReference type="ARBA" id="ARBA00023136"/>
    </source>
</evidence>
<reference evidence="7" key="1">
    <citation type="submission" date="2021-01" db="EMBL/GenBank/DDBJ databases">
        <title>Fulvivirga kasyanovii gen. nov., sp nov., a novel member of the phylum Bacteroidetes isolated from seawater in a mussel farm.</title>
        <authorList>
            <person name="Zhao L.-H."/>
            <person name="Wang Z.-J."/>
        </authorList>
    </citation>
    <scope>NUCLEOTIDE SEQUENCE</scope>
    <source>
        <strain evidence="7">29W222</strain>
    </source>
</reference>
<dbReference type="InterPro" id="IPR001902">
    <property type="entry name" value="SLC26A/SulP_fam"/>
</dbReference>
<accession>A0A937KF00</accession>
<evidence type="ECO:0000313" key="8">
    <source>
        <dbReference type="Proteomes" id="UP000614216"/>
    </source>
</evidence>
<evidence type="ECO:0000256" key="3">
    <source>
        <dbReference type="ARBA" id="ARBA00022989"/>
    </source>
</evidence>
<sequence>MKNNQLKIEVPKSGFTGLKENWGSDILAGFLVFLLALPLSLGIAKASGFPAAMGVLTAMVGGIFSSFFKVSELTIKGPAAGLITVCSGAILEFGGGETGWKMATAVIVVMALIQVVFGFLKFGSLSDFFPHSAIHGMLAAIGIIIIAKQIPVLLGDEPSLYKGEGPIELLLDIPKFVTHAHFNIAIVGLIALVILFTLPKLKVNFLKKVPGPMVVLLIAVPLSLYWSFKSTEPAYSLVQIGDFWGSLSISPDFSGIGTFTFWKYVFMFLFVNSLESLLTVKAVDNLDPYKRASDYDGDLKALGASNVVSGLLGGLPMISEVVRSSANIGFGAKTKWSNFFHGTFLLLSMILLIPVIEMIPNAALAAMLIFAGYRLASPKEFVHTYKVGREQLVIFLTTIVVTLAEDLLLGIAAGILVKFVFHMINGASFKSLFKAHYEVIKTNQGTLIKVTESAVFSNLLGFKKMLTSLPEKEEVKFDVSEARLIDHSFMSFIDHFGREYNFTGGNFQVVGLGNHISLSEHPLSTKKLARA</sequence>
<evidence type="ECO:0000256" key="2">
    <source>
        <dbReference type="ARBA" id="ARBA00022692"/>
    </source>
</evidence>
<evidence type="ECO:0000256" key="1">
    <source>
        <dbReference type="ARBA" id="ARBA00004141"/>
    </source>
</evidence>
<keyword evidence="8" id="KW-1185">Reference proteome</keyword>
<feature type="transmembrane region" description="Helical" evidence="5">
    <location>
        <begin position="393"/>
        <end position="421"/>
    </location>
</feature>
<dbReference type="Proteomes" id="UP000614216">
    <property type="component" value="Unassembled WGS sequence"/>
</dbReference>
<evidence type="ECO:0000259" key="6">
    <source>
        <dbReference type="Pfam" id="PF00916"/>
    </source>
</evidence>
<keyword evidence="3 5" id="KW-1133">Transmembrane helix</keyword>
<feature type="transmembrane region" description="Helical" evidence="5">
    <location>
        <begin position="21"/>
        <end position="43"/>
    </location>
</feature>
<feature type="domain" description="SLC26A/SulP transporter" evidence="6">
    <location>
        <begin position="24"/>
        <end position="397"/>
    </location>
</feature>
<dbReference type="AlphaFoldDB" id="A0A937KF00"/>
<gene>
    <name evidence="7" type="ORF">JMN32_15585</name>
</gene>
<dbReference type="PANTHER" id="PTHR11814">
    <property type="entry name" value="SULFATE TRANSPORTER"/>
    <property type="match status" value="1"/>
</dbReference>
<name>A0A937KF00_9BACT</name>
<evidence type="ECO:0000256" key="5">
    <source>
        <dbReference type="SAM" id="Phobius"/>
    </source>
</evidence>
<dbReference type="Pfam" id="PF00916">
    <property type="entry name" value="Sulfate_transp"/>
    <property type="match status" value="1"/>
</dbReference>
<comment type="subcellular location">
    <subcellularLocation>
        <location evidence="1">Membrane</location>
        <topology evidence="1">Multi-pass membrane protein</topology>
    </subcellularLocation>
</comment>
<dbReference type="RefSeq" id="WP_202857281.1">
    <property type="nucleotide sequence ID" value="NZ_JAEUGD010000053.1"/>
</dbReference>
<protein>
    <submittedName>
        <fullName evidence="7">SulP family inorganic anion transporter</fullName>
    </submittedName>
</protein>
<feature type="transmembrane region" description="Helical" evidence="5">
    <location>
        <begin position="49"/>
        <end position="67"/>
    </location>
</feature>
<evidence type="ECO:0000313" key="7">
    <source>
        <dbReference type="EMBL" id="MBL6447740.1"/>
    </source>
</evidence>
<feature type="transmembrane region" description="Helical" evidence="5">
    <location>
        <begin position="102"/>
        <end position="120"/>
    </location>
</feature>